<dbReference type="EMBL" id="JAUCMV010000003">
    <property type="protein sequence ID" value="KAK0410534.1"/>
    <property type="molecule type" value="Genomic_DNA"/>
</dbReference>
<protein>
    <recommendedName>
        <fullName evidence="5">CX domain-containing protein</fullName>
    </recommendedName>
</protein>
<keyword evidence="2" id="KW-0732">Signal</keyword>
<evidence type="ECO:0000256" key="1">
    <source>
        <dbReference type="SAM" id="Phobius"/>
    </source>
</evidence>
<reference evidence="3" key="1">
    <citation type="submission" date="2023-06" db="EMBL/GenBank/DDBJ databases">
        <title>Genomic analysis of the entomopathogenic nematode Steinernema hermaphroditum.</title>
        <authorList>
            <person name="Schwarz E.M."/>
            <person name="Heppert J.K."/>
            <person name="Baniya A."/>
            <person name="Schwartz H.T."/>
            <person name="Tan C.-H."/>
            <person name="Antoshechkin I."/>
            <person name="Sternberg P.W."/>
            <person name="Goodrich-Blair H."/>
            <person name="Dillman A.R."/>
        </authorList>
    </citation>
    <scope>NUCLEOTIDE SEQUENCE</scope>
    <source>
        <strain evidence="3">PS9179</strain>
        <tissue evidence="3">Whole animal</tissue>
    </source>
</reference>
<feature type="chain" id="PRO_5041401044" description="CX domain-containing protein" evidence="2">
    <location>
        <begin position="25"/>
        <end position="224"/>
    </location>
</feature>
<feature type="signal peptide" evidence="2">
    <location>
        <begin position="1"/>
        <end position="24"/>
    </location>
</feature>
<dbReference type="Proteomes" id="UP001175271">
    <property type="component" value="Unassembled WGS sequence"/>
</dbReference>
<keyword evidence="1" id="KW-0812">Transmembrane</keyword>
<gene>
    <name evidence="3" type="ORF">QR680_005181</name>
</gene>
<name>A0AA39HSC2_9BILA</name>
<proteinExistence type="predicted"/>
<keyword evidence="1" id="KW-1133">Transmembrane helix</keyword>
<keyword evidence="1" id="KW-0472">Membrane</keyword>
<sequence>MPPEDAIVLLLSAVVSFLVTHVAAERPQIGFYPHKGNMWRAKHVSEISAIFTDDFQQFISRNVSVIYSIATNQSYYYSNRGLRYLQYKVRQKASRRSIWFQEDVNVCEHEFGFHAVSSMIDEDDHKQLFPNGIPATGITVYFLCDDHCCADECCQRDVVFISLGIGLIILAILIVIAYFSIYLVGLLIAVHHGRICGKPEDRYAFEPTPTKSTSASLGRHRGDF</sequence>
<evidence type="ECO:0000313" key="4">
    <source>
        <dbReference type="Proteomes" id="UP001175271"/>
    </source>
</evidence>
<evidence type="ECO:0000256" key="2">
    <source>
        <dbReference type="SAM" id="SignalP"/>
    </source>
</evidence>
<evidence type="ECO:0000313" key="3">
    <source>
        <dbReference type="EMBL" id="KAK0410534.1"/>
    </source>
</evidence>
<dbReference type="AlphaFoldDB" id="A0AA39HSC2"/>
<organism evidence="3 4">
    <name type="scientific">Steinernema hermaphroditum</name>
    <dbReference type="NCBI Taxonomy" id="289476"/>
    <lineage>
        <taxon>Eukaryota</taxon>
        <taxon>Metazoa</taxon>
        <taxon>Ecdysozoa</taxon>
        <taxon>Nematoda</taxon>
        <taxon>Chromadorea</taxon>
        <taxon>Rhabditida</taxon>
        <taxon>Tylenchina</taxon>
        <taxon>Panagrolaimomorpha</taxon>
        <taxon>Strongyloidoidea</taxon>
        <taxon>Steinernematidae</taxon>
        <taxon>Steinernema</taxon>
    </lineage>
</organism>
<comment type="caution">
    <text evidence="3">The sequence shown here is derived from an EMBL/GenBank/DDBJ whole genome shotgun (WGS) entry which is preliminary data.</text>
</comment>
<keyword evidence="4" id="KW-1185">Reference proteome</keyword>
<feature type="transmembrane region" description="Helical" evidence="1">
    <location>
        <begin position="158"/>
        <end position="190"/>
    </location>
</feature>
<accession>A0AA39HSC2</accession>
<evidence type="ECO:0008006" key="5">
    <source>
        <dbReference type="Google" id="ProtNLM"/>
    </source>
</evidence>